<name>A0A3B0T9G8_9ZZZZ</name>
<evidence type="ECO:0000313" key="2">
    <source>
        <dbReference type="EMBL" id="VAW13520.1"/>
    </source>
</evidence>
<dbReference type="Pfam" id="PF03358">
    <property type="entry name" value="FMN_red"/>
    <property type="match status" value="1"/>
</dbReference>
<protein>
    <recommendedName>
        <fullName evidence="1">Flavodoxin-like domain-containing protein</fullName>
    </recommendedName>
</protein>
<feature type="domain" description="Flavodoxin-like" evidence="1">
    <location>
        <begin position="8"/>
        <end position="120"/>
    </location>
</feature>
<dbReference type="InterPro" id="IPR029039">
    <property type="entry name" value="Flavoprotein-like_sf"/>
</dbReference>
<dbReference type="PANTHER" id="PTHR30543:SF21">
    <property type="entry name" value="NAD(P)H-DEPENDENT FMN REDUCTASE LOT6"/>
    <property type="match status" value="1"/>
</dbReference>
<dbReference type="EMBL" id="UOEN01000175">
    <property type="protein sequence ID" value="VAW13520.1"/>
    <property type="molecule type" value="Genomic_DNA"/>
</dbReference>
<accession>A0A3B0T9G8</accession>
<dbReference type="SUPFAM" id="SSF52218">
    <property type="entry name" value="Flavoproteins"/>
    <property type="match status" value="1"/>
</dbReference>
<dbReference type="AlphaFoldDB" id="A0A3B0T9G8"/>
<dbReference type="GO" id="GO:0016491">
    <property type="term" value="F:oxidoreductase activity"/>
    <property type="evidence" value="ECO:0007669"/>
    <property type="project" value="InterPro"/>
</dbReference>
<sequence length="120" mass="13702">MKKIYIPVVLATAREGRESEKVAKFIHKKLIDREDIDTEIVDVKDHLYGETVPSWVEDDRTKKWKNIVEQSDAIIFVIPEYNHSYPGEFKILFDGAFKEYDKKPLVAIGVSSGGFGGTRV</sequence>
<dbReference type="GO" id="GO:0010181">
    <property type="term" value="F:FMN binding"/>
    <property type="evidence" value="ECO:0007669"/>
    <property type="project" value="InterPro"/>
</dbReference>
<reference evidence="2" key="1">
    <citation type="submission" date="2018-06" db="EMBL/GenBank/DDBJ databases">
        <authorList>
            <person name="Zhirakovskaya E."/>
        </authorList>
    </citation>
    <scope>NUCLEOTIDE SEQUENCE</scope>
</reference>
<dbReference type="PANTHER" id="PTHR30543">
    <property type="entry name" value="CHROMATE REDUCTASE"/>
    <property type="match status" value="1"/>
</dbReference>
<feature type="non-terminal residue" evidence="2">
    <location>
        <position position="120"/>
    </location>
</feature>
<dbReference type="InterPro" id="IPR050712">
    <property type="entry name" value="NAD(P)H-dep_reductase"/>
</dbReference>
<dbReference type="InterPro" id="IPR005025">
    <property type="entry name" value="FMN_Rdtase-like_dom"/>
</dbReference>
<dbReference type="Gene3D" id="3.40.50.360">
    <property type="match status" value="1"/>
</dbReference>
<dbReference type="InterPro" id="IPR008254">
    <property type="entry name" value="Flavodoxin/NO_synth"/>
</dbReference>
<dbReference type="GO" id="GO:0005829">
    <property type="term" value="C:cytosol"/>
    <property type="evidence" value="ECO:0007669"/>
    <property type="project" value="TreeGrafter"/>
</dbReference>
<dbReference type="PROSITE" id="PS50902">
    <property type="entry name" value="FLAVODOXIN_LIKE"/>
    <property type="match status" value="1"/>
</dbReference>
<proteinExistence type="predicted"/>
<evidence type="ECO:0000259" key="1">
    <source>
        <dbReference type="PROSITE" id="PS50902"/>
    </source>
</evidence>
<gene>
    <name evidence="2" type="ORF">MNBD_BACTEROID05-1327</name>
</gene>
<organism evidence="2">
    <name type="scientific">hydrothermal vent metagenome</name>
    <dbReference type="NCBI Taxonomy" id="652676"/>
    <lineage>
        <taxon>unclassified sequences</taxon>
        <taxon>metagenomes</taxon>
        <taxon>ecological metagenomes</taxon>
    </lineage>
</organism>